<name>A0A420ESL4_9ACTN</name>
<dbReference type="Gene3D" id="3.90.1720.10">
    <property type="entry name" value="endopeptidase domain like (from Nostoc punctiforme)"/>
    <property type="match status" value="1"/>
</dbReference>
<dbReference type="Gene3D" id="6.10.250.3150">
    <property type="match status" value="1"/>
</dbReference>
<dbReference type="PANTHER" id="PTHR47359:SF3">
    <property type="entry name" value="NLP_P60 DOMAIN-CONTAINING PROTEIN-RELATED"/>
    <property type="match status" value="1"/>
</dbReference>
<dbReference type="Pfam" id="PF00877">
    <property type="entry name" value="NLPC_P60"/>
    <property type="match status" value="1"/>
</dbReference>
<evidence type="ECO:0000256" key="4">
    <source>
        <dbReference type="ARBA" id="ARBA00022807"/>
    </source>
</evidence>
<dbReference type="PROSITE" id="PS51935">
    <property type="entry name" value="NLPC_P60"/>
    <property type="match status" value="1"/>
</dbReference>
<proteinExistence type="inferred from homology"/>
<accession>A0A420ESL4</accession>
<keyword evidence="4" id="KW-0788">Thiol protease</keyword>
<sequence length="319" mass="34332">MRNGFVAAAVIVAVNTLAPFSSPARAVPSPAEVEKQLDQAWEKLEPVIEQYNKVHSELLANQKKSKQLGERLRPVQLRVEMSLGQIGDIAARQYRIPRASAANAVLSSTSPQMMTDRLALLNYVARSDAAKVADVVKLRDDLAAQRAQVEALVAKQKRLDAELAKRRKTIQAEVDRLERLRAQATGGSSSGGSLRIGACPAVSIGGAAGTAVRTACAQIGKPYVWGADGPSSFDCSGLTQYAWKAAGVSLTHFTGAQWREGTPVDRADLRPGDLVFFYSDLHHVGMYVGNGLIVHASRAGVPVKMARMDSMPYMGARRP</sequence>
<feature type="signal peptide" evidence="6">
    <location>
        <begin position="1"/>
        <end position="26"/>
    </location>
</feature>
<evidence type="ECO:0000256" key="3">
    <source>
        <dbReference type="ARBA" id="ARBA00022801"/>
    </source>
</evidence>
<organism evidence="8 9">
    <name type="scientific">Micromonospora globbae</name>
    <dbReference type="NCBI Taxonomy" id="1894969"/>
    <lineage>
        <taxon>Bacteria</taxon>
        <taxon>Bacillati</taxon>
        <taxon>Actinomycetota</taxon>
        <taxon>Actinomycetes</taxon>
        <taxon>Micromonosporales</taxon>
        <taxon>Micromonosporaceae</taxon>
        <taxon>Micromonospora</taxon>
    </lineage>
</organism>
<evidence type="ECO:0000256" key="6">
    <source>
        <dbReference type="SAM" id="SignalP"/>
    </source>
</evidence>
<dbReference type="RefSeq" id="WP_120331973.1">
    <property type="nucleotide sequence ID" value="NZ_JBFANR010000091.1"/>
</dbReference>
<dbReference type="GO" id="GO:0008234">
    <property type="term" value="F:cysteine-type peptidase activity"/>
    <property type="evidence" value="ECO:0007669"/>
    <property type="project" value="UniProtKB-KW"/>
</dbReference>
<dbReference type="InterPro" id="IPR051794">
    <property type="entry name" value="PG_Endopeptidase_C40"/>
</dbReference>
<dbReference type="OrthoDB" id="5177647at2"/>
<feature type="coiled-coil region" evidence="5">
    <location>
        <begin position="135"/>
        <end position="183"/>
    </location>
</feature>
<dbReference type="EMBL" id="RAQQ01000036">
    <property type="protein sequence ID" value="RKF23696.1"/>
    <property type="molecule type" value="Genomic_DNA"/>
</dbReference>
<keyword evidence="5" id="KW-0175">Coiled coil</keyword>
<keyword evidence="2" id="KW-0645">Protease</keyword>
<keyword evidence="3" id="KW-0378">Hydrolase</keyword>
<protein>
    <submittedName>
        <fullName evidence="8">Peptidoglycan endopeptidase</fullName>
    </submittedName>
</protein>
<gene>
    <name evidence="8" type="ORF">D7I43_30130</name>
</gene>
<evidence type="ECO:0000313" key="8">
    <source>
        <dbReference type="EMBL" id="RKF23696.1"/>
    </source>
</evidence>
<evidence type="ECO:0000256" key="5">
    <source>
        <dbReference type="SAM" id="Coils"/>
    </source>
</evidence>
<dbReference type="Proteomes" id="UP000285744">
    <property type="component" value="Unassembled WGS sequence"/>
</dbReference>
<evidence type="ECO:0000313" key="9">
    <source>
        <dbReference type="Proteomes" id="UP000285744"/>
    </source>
</evidence>
<evidence type="ECO:0000259" key="7">
    <source>
        <dbReference type="PROSITE" id="PS51935"/>
    </source>
</evidence>
<dbReference type="GO" id="GO:0006508">
    <property type="term" value="P:proteolysis"/>
    <property type="evidence" value="ECO:0007669"/>
    <property type="project" value="UniProtKB-KW"/>
</dbReference>
<dbReference type="InterPro" id="IPR038765">
    <property type="entry name" value="Papain-like_cys_pep_sf"/>
</dbReference>
<dbReference type="AlphaFoldDB" id="A0A420ESL4"/>
<keyword evidence="6" id="KW-0732">Signal</keyword>
<dbReference type="SUPFAM" id="SSF54001">
    <property type="entry name" value="Cysteine proteinases"/>
    <property type="match status" value="1"/>
</dbReference>
<evidence type="ECO:0000256" key="1">
    <source>
        <dbReference type="ARBA" id="ARBA00007074"/>
    </source>
</evidence>
<dbReference type="InterPro" id="IPR000064">
    <property type="entry name" value="NLP_P60_dom"/>
</dbReference>
<dbReference type="PANTHER" id="PTHR47359">
    <property type="entry name" value="PEPTIDOGLYCAN DL-ENDOPEPTIDASE CWLO"/>
    <property type="match status" value="1"/>
</dbReference>
<feature type="domain" description="NlpC/P60" evidence="7">
    <location>
        <begin position="205"/>
        <end position="319"/>
    </location>
</feature>
<comment type="similarity">
    <text evidence="1">Belongs to the peptidase C40 family.</text>
</comment>
<evidence type="ECO:0000256" key="2">
    <source>
        <dbReference type="ARBA" id="ARBA00022670"/>
    </source>
</evidence>
<reference evidence="8 9" key="1">
    <citation type="journal article" date="2018" name="Int. J. Syst. Evol. Microbiol.">
        <title>Micromonospora globbae sp. nov., an endophytic actinomycete isolated from roots of Globba winitii C. H. Wright.</title>
        <authorList>
            <person name="Kuncharoen N."/>
            <person name="Pittayakhajonwut P."/>
            <person name="Tanasupawat S."/>
        </authorList>
    </citation>
    <scope>NUCLEOTIDE SEQUENCE [LARGE SCALE GENOMIC DNA]</scope>
    <source>
        <strain evidence="8 9">WPS1-2</strain>
    </source>
</reference>
<feature type="chain" id="PRO_5019434914" evidence="6">
    <location>
        <begin position="27"/>
        <end position="319"/>
    </location>
</feature>
<comment type="caution">
    <text evidence="8">The sequence shown here is derived from an EMBL/GenBank/DDBJ whole genome shotgun (WGS) entry which is preliminary data.</text>
</comment>